<sequence>MHELDLIRAASEDVAAARLLLRQRQETLDAITRAALEHGVPAAEIAAARKESGDIPHVAGLPRKVATKG</sequence>
<comment type="caution">
    <text evidence="1">The sequence shown here is derived from an EMBL/GenBank/DDBJ whole genome shotgun (WGS) entry which is preliminary data.</text>
</comment>
<evidence type="ECO:0000313" key="2">
    <source>
        <dbReference type="Proteomes" id="UP001183817"/>
    </source>
</evidence>
<organism evidence="1 2">
    <name type="scientific">Paeniglutamicibacter sulfureus</name>
    <dbReference type="NCBI Taxonomy" id="43666"/>
    <lineage>
        <taxon>Bacteria</taxon>
        <taxon>Bacillati</taxon>
        <taxon>Actinomycetota</taxon>
        <taxon>Actinomycetes</taxon>
        <taxon>Micrococcales</taxon>
        <taxon>Micrococcaceae</taxon>
        <taxon>Paeniglutamicibacter</taxon>
    </lineage>
</organism>
<name>A0ABU2BQA4_9MICC</name>
<dbReference type="EMBL" id="JAVDYI010000001">
    <property type="protein sequence ID" value="MDR7360446.1"/>
    <property type="molecule type" value="Genomic_DNA"/>
</dbReference>
<reference evidence="1 2" key="1">
    <citation type="submission" date="2023-07" db="EMBL/GenBank/DDBJ databases">
        <title>Sequencing the genomes of 1000 actinobacteria strains.</title>
        <authorList>
            <person name="Klenk H.-P."/>
        </authorList>
    </citation>
    <scope>NUCLEOTIDE SEQUENCE [LARGE SCALE GENOMIC DNA]</scope>
    <source>
        <strain evidence="1 2">DSM 20167</strain>
    </source>
</reference>
<keyword evidence="2" id="KW-1185">Reference proteome</keyword>
<dbReference type="Proteomes" id="UP001183817">
    <property type="component" value="Unassembled WGS sequence"/>
</dbReference>
<dbReference type="RefSeq" id="WP_264269748.1">
    <property type="nucleotide sequence ID" value="NZ_BAAAWO010000001.1"/>
</dbReference>
<proteinExistence type="predicted"/>
<gene>
    <name evidence="1" type="ORF">J2S64_004137</name>
</gene>
<accession>A0ABU2BQA4</accession>
<protein>
    <submittedName>
        <fullName evidence="1">Uncharacterized protein</fullName>
    </submittedName>
</protein>
<evidence type="ECO:0000313" key="1">
    <source>
        <dbReference type="EMBL" id="MDR7360446.1"/>
    </source>
</evidence>